<accession>A0ABR9MX45</accession>
<comment type="caution">
    <text evidence="2">The sequence shown here is derived from an EMBL/GenBank/DDBJ whole genome shotgun (WGS) entry which is preliminary data.</text>
</comment>
<gene>
    <name evidence="2" type="ORF">IHE71_06850</name>
</gene>
<dbReference type="Pfam" id="PF13738">
    <property type="entry name" value="Pyr_redox_3"/>
    <property type="match status" value="1"/>
</dbReference>
<name>A0ABR9MX45_9MICO</name>
<dbReference type="Proteomes" id="UP000625527">
    <property type="component" value="Unassembled WGS sequence"/>
</dbReference>
<reference evidence="2 3" key="1">
    <citation type="submission" date="2020-10" db="EMBL/GenBank/DDBJ databases">
        <title>Myceligenerans pegani sp. nov., an endophytic actinomycete isolated from Peganum harmala L. in Xinjiang, China.</title>
        <authorList>
            <person name="Xin L."/>
        </authorList>
    </citation>
    <scope>NUCLEOTIDE SEQUENCE [LARGE SCALE GENOMIC DNA]</scope>
    <source>
        <strain evidence="2 3">TRM65318</strain>
    </source>
</reference>
<evidence type="ECO:0000313" key="3">
    <source>
        <dbReference type="Proteomes" id="UP000625527"/>
    </source>
</evidence>
<proteinExistence type="predicted"/>
<dbReference type="PANTHER" id="PTHR43539:SF78">
    <property type="entry name" value="FLAVIN-CONTAINING MONOOXYGENASE"/>
    <property type="match status" value="1"/>
</dbReference>
<sequence length="388" mass="42659">MNAGIRRSYVRHEDTDEGDVMTQHIETLIIGAGQAGLSAGHHLRKLGRECLIVDGNERIGDNWRCHYDSLALFTPGKANGLDGVPFPGDPAHFPSKDEFAEYLELYAVAQDLPVRMQTRVDRLRPAERDGHDGFVATLGAEEITCDNVVVATGTFGRTPQTPPFARDLAPGIQQLHSSAYRNPAQLADGPALVVGASHSGLDIAYELAATRPTTLVGPDRGNVPLDWASHRIQVVFPLIEFAFNHVLTRRTPMGRKTMRQLRHHGAPQLRVKRHHLAERDVEWVTEHITGVTAGLPRLADGRTFDVASVVWATGFRQAYDWIDVPLPVQDGWPVEYRGVVGSVPGFYFCGLAFQYCFASGEVNGVGRDAAYIARKITARMGTRTLSPV</sequence>
<dbReference type="PANTHER" id="PTHR43539">
    <property type="entry name" value="FLAVIN-BINDING MONOOXYGENASE-LIKE PROTEIN (AFU_ORTHOLOGUE AFUA_4G09220)"/>
    <property type="match status" value="1"/>
</dbReference>
<evidence type="ECO:0000256" key="1">
    <source>
        <dbReference type="ARBA" id="ARBA00023002"/>
    </source>
</evidence>
<dbReference type="Gene3D" id="3.50.50.60">
    <property type="entry name" value="FAD/NAD(P)-binding domain"/>
    <property type="match status" value="1"/>
</dbReference>
<dbReference type="EMBL" id="JADAQT010000064">
    <property type="protein sequence ID" value="MBE1875423.1"/>
    <property type="molecule type" value="Genomic_DNA"/>
</dbReference>
<dbReference type="InterPro" id="IPR050982">
    <property type="entry name" value="Auxin_biosynth/cation_transpt"/>
</dbReference>
<protein>
    <submittedName>
        <fullName evidence="2">NAD(P)-binding domain-containing protein</fullName>
    </submittedName>
</protein>
<dbReference type="InterPro" id="IPR036188">
    <property type="entry name" value="FAD/NAD-bd_sf"/>
</dbReference>
<organism evidence="2 3">
    <name type="scientific">Myceligenerans pegani</name>
    <dbReference type="NCBI Taxonomy" id="2776917"/>
    <lineage>
        <taxon>Bacteria</taxon>
        <taxon>Bacillati</taxon>
        <taxon>Actinomycetota</taxon>
        <taxon>Actinomycetes</taxon>
        <taxon>Micrococcales</taxon>
        <taxon>Promicromonosporaceae</taxon>
        <taxon>Myceligenerans</taxon>
    </lineage>
</organism>
<keyword evidence="1" id="KW-0560">Oxidoreductase</keyword>
<dbReference type="PRINTS" id="PR00368">
    <property type="entry name" value="FADPNR"/>
</dbReference>
<dbReference type="SUPFAM" id="SSF51905">
    <property type="entry name" value="FAD/NAD(P)-binding domain"/>
    <property type="match status" value="2"/>
</dbReference>
<dbReference type="PRINTS" id="PR00469">
    <property type="entry name" value="PNDRDTASEII"/>
</dbReference>
<evidence type="ECO:0000313" key="2">
    <source>
        <dbReference type="EMBL" id="MBE1875423.1"/>
    </source>
</evidence>
<keyword evidence="3" id="KW-1185">Reference proteome</keyword>